<feature type="transmembrane region" description="Helical" evidence="1">
    <location>
        <begin position="6"/>
        <end position="26"/>
    </location>
</feature>
<keyword evidence="3" id="KW-1185">Reference proteome</keyword>
<evidence type="ECO:0000313" key="3">
    <source>
        <dbReference type="Proteomes" id="UP000472573"/>
    </source>
</evidence>
<evidence type="ECO:0000256" key="1">
    <source>
        <dbReference type="SAM" id="Phobius"/>
    </source>
</evidence>
<gene>
    <name evidence="2" type="ORF">GBO79_09005</name>
</gene>
<keyword evidence="1" id="KW-0812">Transmembrane</keyword>
<feature type="transmembrane region" description="Helical" evidence="1">
    <location>
        <begin position="46"/>
        <end position="67"/>
    </location>
</feature>
<dbReference type="EMBL" id="WENB01000006">
    <property type="protein sequence ID" value="KAF0412431.1"/>
    <property type="molecule type" value="Genomic_DNA"/>
</dbReference>
<reference evidence="3" key="1">
    <citation type="submission" date="2020-03" db="EMBL/GenBank/DDBJ databases">
        <title>SpeciesPrimer: A bioinformatics pipeline dedicated to the design of qPCR primers for the quantification of bacterial species.</title>
        <authorList>
            <person name="Dreier M."/>
            <person name="Berthoud H."/>
            <person name="Shani N."/>
            <person name="Wechsler D."/>
            <person name="Junier P."/>
        </authorList>
    </citation>
    <scope>NUCLEOTIDE SEQUENCE [LARGE SCALE GENOMIC DNA]</scope>
    <source>
        <strain evidence="3">FAM13073</strain>
    </source>
</reference>
<proteinExistence type="predicted"/>
<comment type="caution">
    <text evidence="2">The sequence shown here is derived from an EMBL/GenBank/DDBJ whole genome shotgun (WGS) entry which is preliminary data.</text>
</comment>
<keyword evidence="1" id="KW-1133">Transmembrane helix</keyword>
<evidence type="ECO:0008006" key="4">
    <source>
        <dbReference type="Google" id="ProtNLM"/>
    </source>
</evidence>
<keyword evidence="1" id="KW-0472">Membrane</keyword>
<evidence type="ECO:0000313" key="2">
    <source>
        <dbReference type="EMBL" id="KAF0412431.1"/>
    </source>
</evidence>
<dbReference type="Proteomes" id="UP000472573">
    <property type="component" value="Unassembled WGS sequence"/>
</dbReference>
<protein>
    <recommendedName>
        <fullName evidence="4">Acyltransferase 3 domain-containing protein</fullName>
    </recommendedName>
</protein>
<feature type="transmembrane region" description="Helical" evidence="1">
    <location>
        <begin position="73"/>
        <end position="91"/>
    </location>
</feature>
<feature type="transmembrane region" description="Helical" evidence="1">
    <location>
        <begin position="137"/>
        <end position="154"/>
    </location>
</feature>
<organism evidence="2 3">
    <name type="scientific">Pediococcus pentosaceus</name>
    <dbReference type="NCBI Taxonomy" id="1255"/>
    <lineage>
        <taxon>Bacteria</taxon>
        <taxon>Bacillati</taxon>
        <taxon>Bacillota</taxon>
        <taxon>Bacilli</taxon>
        <taxon>Lactobacillales</taxon>
        <taxon>Lactobacillaceae</taxon>
        <taxon>Pediococcus</taxon>
    </lineage>
</organism>
<sequence length="170" mass="19718">MSAIRGILTWWLPYNSFTAGLVWIIAGKLFADNRDIFYFGPVRQNWIILLTIYLLYLEQIGILYLGSSYANDCYFMLVPLCFLLFASILRVHLTSNNAKQLRVFSTITYCLHASLAKIPALLLLMLGLPKDTFPMSIIKWIITIIGCVCVTLIVNKIERFKRFKWIKYLH</sequence>
<accession>A0ABQ6XEV7</accession>
<name>A0ABQ6XEV7_PEDPE</name>